<dbReference type="InterPro" id="IPR020845">
    <property type="entry name" value="AMP-binding_CS"/>
</dbReference>
<comment type="caution">
    <text evidence="3">The sequence shown here is derived from an EMBL/GenBank/DDBJ whole genome shotgun (WGS) entry which is preliminary data.</text>
</comment>
<dbReference type="AlphaFoldDB" id="A0A258HCY7"/>
<dbReference type="InterPro" id="IPR000873">
    <property type="entry name" value="AMP-dep_synth/lig_dom"/>
</dbReference>
<dbReference type="Proteomes" id="UP000216147">
    <property type="component" value="Unassembled WGS sequence"/>
</dbReference>
<dbReference type="PROSITE" id="PS00455">
    <property type="entry name" value="AMP_BINDING"/>
    <property type="match status" value="1"/>
</dbReference>
<proteinExistence type="predicted"/>
<dbReference type="GO" id="GO:0016405">
    <property type="term" value="F:CoA-ligase activity"/>
    <property type="evidence" value="ECO:0007669"/>
    <property type="project" value="TreeGrafter"/>
</dbReference>
<dbReference type="EMBL" id="NCEQ01000029">
    <property type="protein sequence ID" value="OYX54497.1"/>
    <property type="molecule type" value="Genomic_DNA"/>
</dbReference>
<dbReference type="SUPFAM" id="SSF56801">
    <property type="entry name" value="Acetyl-CoA synthetase-like"/>
    <property type="match status" value="1"/>
</dbReference>
<evidence type="ECO:0000259" key="2">
    <source>
        <dbReference type="Pfam" id="PF13193"/>
    </source>
</evidence>
<evidence type="ECO:0000313" key="4">
    <source>
        <dbReference type="Proteomes" id="UP000216147"/>
    </source>
</evidence>
<keyword evidence="3" id="KW-0436">Ligase</keyword>
<name>A0A258HCY7_9CAUL</name>
<sequence length="566" mass="61689">MTGSVADRQEALRQRFAPWTPVTLHGALDAAAEAFGDQPFVITDDHSWSYDAIVAWSWRVANGLRNAGVKTGDKVAIILANYAEFVVLKFAISRIGAIAVPINIMNRRDELRYLLEQSDSAMLVTMDRFRDVDYLDILDQIAPDWATKAGGSTLPALRNIFIFPTGEGEARHGVHLFADLDASSTHPLAVLDVSPQSDCDIIYTSGTTGSPKGVLLTHDMLTRTAFGSAYARAFAPGHRIVFSLPMFHVYGYVEGLLSVLWVGGAIIIQRRFDARDTLDAIVRHRASDALLIPAMTLAIIDAARAQHYDLSSLHFALSSGARAPERIWQEMREVLGVREITTGYGMTEATASTTVTRPDDPTERLLTTNGRMRDVGPAGDAALSNRLVTYEVVDQESGAILPHGAVGELVAYGPGITRGYYKKPEATAAAFTADGWLKTGDLGRIDADGYITLSGRSKESYRCGGEQILPVEVEDLLVSHPTVLQAHIVPIPDERMGEVGVAFIIPRSGATVDTEDLRTFVSERLARYKVPRHFIVASESDIPTTASGRARKFLLAKQALKLLELS</sequence>
<feature type="domain" description="AMP-dependent synthetase/ligase" evidence="1">
    <location>
        <begin position="29"/>
        <end position="421"/>
    </location>
</feature>
<evidence type="ECO:0000259" key="1">
    <source>
        <dbReference type="Pfam" id="PF00501"/>
    </source>
</evidence>
<dbReference type="InterPro" id="IPR025110">
    <property type="entry name" value="AMP-bd_C"/>
</dbReference>
<gene>
    <name evidence="3" type="ORF">B7Y86_16210</name>
</gene>
<organism evidence="3 4">
    <name type="scientific">Brevundimonas subvibrioides</name>
    <dbReference type="NCBI Taxonomy" id="74313"/>
    <lineage>
        <taxon>Bacteria</taxon>
        <taxon>Pseudomonadati</taxon>
        <taxon>Pseudomonadota</taxon>
        <taxon>Alphaproteobacteria</taxon>
        <taxon>Caulobacterales</taxon>
        <taxon>Caulobacteraceae</taxon>
        <taxon>Brevundimonas</taxon>
    </lineage>
</organism>
<accession>A0A258HCY7</accession>
<evidence type="ECO:0000313" key="3">
    <source>
        <dbReference type="EMBL" id="OYX54497.1"/>
    </source>
</evidence>
<protein>
    <submittedName>
        <fullName evidence="3">Acyl--CoA ligase</fullName>
    </submittedName>
</protein>
<dbReference type="Pfam" id="PF00501">
    <property type="entry name" value="AMP-binding"/>
    <property type="match status" value="1"/>
</dbReference>
<dbReference type="Pfam" id="PF13193">
    <property type="entry name" value="AMP-binding_C"/>
    <property type="match status" value="1"/>
</dbReference>
<dbReference type="Gene3D" id="3.40.50.980">
    <property type="match status" value="2"/>
</dbReference>
<dbReference type="Gene3D" id="2.30.38.10">
    <property type="entry name" value="Luciferase, Domain 3"/>
    <property type="match status" value="1"/>
</dbReference>
<feature type="domain" description="AMP-binding enzyme C-terminal" evidence="2">
    <location>
        <begin position="472"/>
        <end position="548"/>
    </location>
</feature>
<dbReference type="InterPro" id="IPR045851">
    <property type="entry name" value="AMP-bd_C_sf"/>
</dbReference>
<reference evidence="3 4" key="1">
    <citation type="submission" date="2017-03" db="EMBL/GenBank/DDBJ databases">
        <title>Lifting the veil on microbial sulfur biogeochemistry in mining wastewaters.</title>
        <authorList>
            <person name="Kantor R.S."/>
            <person name="Colenbrander Nelson T."/>
            <person name="Marshall S."/>
            <person name="Bennett D."/>
            <person name="Apte S."/>
            <person name="Camacho D."/>
            <person name="Thomas B.C."/>
            <person name="Warren L.A."/>
            <person name="Banfield J.F."/>
        </authorList>
    </citation>
    <scope>NUCLEOTIDE SEQUENCE [LARGE SCALE GENOMIC DNA]</scope>
    <source>
        <strain evidence="3">32-68-21</strain>
    </source>
</reference>
<dbReference type="PANTHER" id="PTHR24096">
    <property type="entry name" value="LONG-CHAIN-FATTY-ACID--COA LIGASE"/>
    <property type="match status" value="1"/>
</dbReference>
<dbReference type="Gene3D" id="3.30.300.30">
    <property type="match status" value="1"/>
</dbReference>